<organism evidence="1">
    <name type="scientific">Brachypodium distachyon</name>
    <name type="common">Purple false brome</name>
    <name type="synonym">Trachynia distachya</name>
    <dbReference type="NCBI Taxonomy" id="15368"/>
    <lineage>
        <taxon>Eukaryota</taxon>
        <taxon>Viridiplantae</taxon>
        <taxon>Streptophyta</taxon>
        <taxon>Embryophyta</taxon>
        <taxon>Tracheophyta</taxon>
        <taxon>Spermatophyta</taxon>
        <taxon>Magnoliopsida</taxon>
        <taxon>Liliopsida</taxon>
        <taxon>Poales</taxon>
        <taxon>Poaceae</taxon>
        <taxon>BOP clade</taxon>
        <taxon>Pooideae</taxon>
        <taxon>Stipodae</taxon>
        <taxon>Brachypodieae</taxon>
        <taxon>Brachypodium</taxon>
    </lineage>
</organism>
<dbReference type="Proteomes" id="UP000008810">
    <property type="component" value="Chromosome 2"/>
</dbReference>
<protein>
    <submittedName>
        <fullName evidence="1 2">Uncharacterized protein</fullName>
    </submittedName>
</protein>
<sequence>MMLKISVLSFYTWMTIQSLVLLAKILKTHNLVEILKIQVTFQCKTEVQEYINIIFKLHVSLMLSVN</sequence>
<reference evidence="1" key="2">
    <citation type="submission" date="2017-06" db="EMBL/GenBank/DDBJ databases">
        <title>WGS assembly of Brachypodium distachyon.</title>
        <authorList>
            <consortium name="The International Brachypodium Initiative"/>
            <person name="Lucas S."/>
            <person name="Harmon-Smith M."/>
            <person name="Lail K."/>
            <person name="Tice H."/>
            <person name="Grimwood J."/>
            <person name="Bruce D."/>
            <person name="Barry K."/>
            <person name="Shu S."/>
            <person name="Lindquist E."/>
            <person name="Wang M."/>
            <person name="Pitluck S."/>
            <person name="Vogel J.P."/>
            <person name="Garvin D.F."/>
            <person name="Mockler T.C."/>
            <person name="Schmutz J."/>
            <person name="Rokhsar D."/>
            <person name="Bevan M.W."/>
        </authorList>
    </citation>
    <scope>NUCLEOTIDE SEQUENCE</scope>
    <source>
        <strain evidence="1">Bd21</strain>
    </source>
</reference>
<reference evidence="1 2" key="1">
    <citation type="journal article" date="2010" name="Nature">
        <title>Genome sequencing and analysis of the model grass Brachypodium distachyon.</title>
        <authorList>
            <consortium name="International Brachypodium Initiative"/>
        </authorList>
    </citation>
    <scope>NUCLEOTIDE SEQUENCE [LARGE SCALE GENOMIC DNA]</scope>
    <source>
        <strain evidence="1 2">Bd21</strain>
    </source>
</reference>
<dbReference type="EnsemblPlants" id="PNT73064">
    <property type="protein sequence ID" value="PNT73064"/>
    <property type="gene ID" value="BRADI_2g52962v3"/>
</dbReference>
<evidence type="ECO:0000313" key="3">
    <source>
        <dbReference type="Proteomes" id="UP000008810"/>
    </source>
</evidence>
<reference evidence="2" key="3">
    <citation type="submission" date="2018-08" db="UniProtKB">
        <authorList>
            <consortium name="EnsemblPlants"/>
        </authorList>
    </citation>
    <scope>IDENTIFICATION</scope>
    <source>
        <strain evidence="2">cv. Bd21</strain>
    </source>
</reference>
<accession>A0A2K2DFJ3</accession>
<name>A0A2K2DFJ3_BRADI</name>
<evidence type="ECO:0000313" key="2">
    <source>
        <dbReference type="EnsemblPlants" id="PNT73064"/>
    </source>
</evidence>
<evidence type="ECO:0000313" key="1">
    <source>
        <dbReference type="EMBL" id="PNT73064.1"/>
    </source>
</evidence>
<dbReference type="Gramene" id="PNT73064">
    <property type="protein sequence ID" value="PNT73064"/>
    <property type="gene ID" value="BRADI_2g52962v3"/>
</dbReference>
<gene>
    <name evidence="1" type="ORF">BRADI_2g52962v3</name>
</gene>
<dbReference type="InParanoid" id="A0A2K2DFJ3"/>
<dbReference type="EMBL" id="CM000881">
    <property type="protein sequence ID" value="PNT73064.1"/>
    <property type="molecule type" value="Genomic_DNA"/>
</dbReference>
<dbReference type="AlphaFoldDB" id="A0A2K2DFJ3"/>
<proteinExistence type="predicted"/>
<keyword evidence="3" id="KW-1185">Reference proteome</keyword>